<dbReference type="EMBL" id="CAUM01000170">
    <property type="protein sequence ID" value="CCV09325.1"/>
    <property type="molecule type" value="Genomic_DNA"/>
</dbReference>
<evidence type="ECO:0000313" key="1">
    <source>
        <dbReference type="EMBL" id="CCV09325.1"/>
    </source>
</evidence>
<dbReference type="AlphaFoldDB" id="M5EZH3"/>
<organism evidence="1 2">
    <name type="scientific">Mesorhizobium metallidurans STM 2683</name>
    <dbReference type="NCBI Taxonomy" id="1297569"/>
    <lineage>
        <taxon>Bacteria</taxon>
        <taxon>Pseudomonadati</taxon>
        <taxon>Pseudomonadota</taxon>
        <taxon>Alphaproteobacteria</taxon>
        <taxon>Hyphomicrobiales</taxon>
        <taxon>Phyllobacteriaceae</taxon>
        <taxon>Mesorhizobium</taxon>
    </lineage>
</organism>
<gene>
    <name evidence="1" type="ORF">MESS2_980047</name>
</gene>
<protein>
    <submittedName>
        <fullName evidence="1">Uncharacterized protein</fullName>
    </submittedName>
</protein>
<keyword evidence="2" id="KW-1185">Reference proteome</keyword>
<sequence length="268" mass="29626">MELVCQFLIGIEVGGRSQMHLVHCLACGVEELKAAAGLPAIACLDRKAVRPHVREDAQINVLAEHHGVMLSGEYLIVNANLLMHGTVIAGQRHHLADRLQTGQHIINAWLDAHRAKTAMCREKLRFRNAQLGGEIAVADFGAVFACPPDSLRRRFLALVHVFTPACAYYRSGVFALAKKELKSRANCSKRLGNPAYEPVQRELEPTPLVAVSTNPTIRVGCPTPWRQQPNQNRRRVGDVALSGNDFFPLARSMHGDPRSVTHRGESER</sequence>
<comment type="caution">
    <text evidence="1">The sequence shown here is derived from an EMBL/GenBank/DDBJ whole genome shotgun (WGS) entry which is preliminary data.</text>
</comment>
<accession>M5EZH3</accession>
<name>M5EZH3_9HYPH</name>
<dbReference type="Proteomes" id="UP000012062">
    <property type="component" value="Unassembled WGS sequence"/>
</dbReference>
<evidence type="ECO:0000313" key="2">
    <source>
        <dbReference type="Proteomes" id="UP000012062"/>
    </source>
</evidence>
<dbReference type="STRING" id="1297569.MESS2_980047"/>
<reference evidence="1 2" key="1">
    <citation type="submission" date="2013-02" db="EMBL/GenBank/DDBJ databases">
        <authorList>
            <person name="Genoscope - CEA"/>
        </authorList>
    </citation>
    <scope>NUCLEOTIDE SEQUENCE [LARGE SCALE GENOMIC DNA]</scope>
    <source>
        <strain evidence="1 2">STM 2683</strain>
    </source>
</reference>
<proteinExistence type="predicted"/>